<evidence type="ECO:0000256" key="1">
    <source>
        <dbReference type="ARBA" id="ARBA00010597"/>
    </source>
</evidence>
<comment type="similarity">
    <text evidence="1">Belongs to the DPCD family.</text>
</comment>
<dbReference type="PANTHER" id="PTHR31921:SF1">
    <property type="entry name" value="PROTEIN DPCD"/>
    <property type="match status" value="1"/>
</dbReference>
<dbReference type="Proteomes" id="UP000070089">
    <property type="component" value="Unassembled WGS sequence"/>
</dbReference>
<evidence type="ECO:0000256" key="2">
    <source>
        <dbReference type="ARBA" id="ARBA00020330"/>
    </source>
</evidence>
<sequence>MSLIPGGKKTAVNQNNVCRIHTVFEDGSECIEEFAADTQLLLLRKWRRRTNLGREMSWEIEVGEAEEAASAEVVTGMYASKSTPTVSRLDSETAFVFKITNLPGPESNYFLTVENDELLLRTQNKKYFKRLVIQDLRRAKLPHMVNLAKLKLQNNTLIIAYTKPPDIRSAEKAAAEARRTSLKKDGDVQCPSQ</sequence>
<reference evidence="4 5" key="1">
    <citation type="journal article" date="2015" name="Mol. Biochem. Parasitol.">
        <title>Identification of polymorphic genes for use in assemblage B genotyping assays through comparative genomics of multiple assemblage B Giardia duodenalis isolates.</title>
        <authorList>
            <person name="Wielinga C."/>
            <person name="Thompson R.C."/>
            <person name="Monis P."/>
            <person name="Ryan U."/>
        </authorList>
    </citation>
    <scope>NUCLEOTIDE SEQUENCE [LARGE SCALE GENOMIC DNA]</scope>
    <source>
        <strain evidence="4 5">BAH15c1</strain>
    </source>
</reference>
<comment type="caution">
    <text evidence="4">The sequence shown here is derived from an EMBL/GenBank/DDBJ whole genome shotgun (WGS) entry which is preliminary data.</text>
</comment>
<protein>
    <recommendedName>
        <fullName evidence="2">Protein DPCD</fullName>
    </recommendedName>
</protein>
<evidence type="ECO:0000313" key="4">
    <source>
        <dbReference type="EMBL" id="KWX14607.1"/>
    </source>
</evidence>
<dbReference type="EMBL" id="JXTI01000027">
    <property type="protein sequence ID" value="KWX14607.1"/>
    <property type="molecule type" value="Genomic_DNA"/>
</dbReference>
<feature type="region of interest" description="Disordered" evidence="3">
    <location>
        <begin position="170"/>
        <end position="193"/>
    </location>
</feature>
<feature type="compositionally biased region" description="Basic and acidic residues" evidence="3">
    <location>
        <begin position="170"/>
        <end position="187"/>
    </location>
</feature>
<dbReference type="Pfam" id="PF14913">
    <property type="entry name" value="DPCD"/>
    <property type="match status" value="1"/>
</dbReference>
<proteinExistence type="inferred from homology"/>
<accession>A0A132NX25</accession>
<dbReference type="OrthoDB" id="10256139at2759"/>
<dbReference type="AlphaFoldDB" id="A0A132NX25"/>
<name>A0A132NX25_GIAIN</name>
<evidence type="ECO:0000313" key="5">
    <source>
        <dbReference type="Proteomes" id="UP000070089"/>
    </source>
</evidence>
<dbReference type="PRINTS" id="PR02065">
    <property type="entry name" value="PROTEINDPCD"/>
</dbReference>
<dbReference type="InterPro" id="IPR026224">
    <property type="entry name" value="DPCD"/>
</dbReference>
<gene>
    <name evidence="4" type="ORF">QR46_1350</name>
</gene>
<evidence type="ECO:0000256" key="3">
    <source>
        <dbReference type="SAM" id="MobiDB-lite"/>
    </source>
</evidence>
<dbReference type="PANTHER" id="PTHR31921">
    <property type="entry name" value="PROTEIN DPCD"/>
    <property type="match status" value="1"/>
</dbReference>
<organism evidence="4 5">
    <name type="scientific">Giardia duodenalis assemblage B</name>
    <dbReference type="NCBI Taxonomy" id="1394984"/>
    <lineage>
        <taxon>Eukaryota</taxon>
        <taxon>Metamonada</taxon>
        <taxon>Diplomonadida</taxon>
        <taxon>Hexamitidae</taxon>
        <taxon>Giardiinae</taxon>
        <taxon>Giardia</taxon>
    </lineage>
</organism>
<dbReference type="VEuPathDB" id="GiardiaDB:QR46_1350"/>